<dbReference type="GO" id="GO:0030170">
    <property type="term" value="F:pyridoxal phosphate binding"/>
    <property type="evidence" value="ECO:0007669"/>
    <property type="project" value="TreeGrafter"/>
</dbReference>
<evidence type="ECO:0000256" key="2">
    <source>
        <dbReference type="NCBIfam" id="TIGR03588"/>
    </source>
</evidence>
<comment type="caution">
    <text evidence="6">The sequence shown here is derived from an EMBL/GenBank/DDBJ whole genome shotgun (WGS) entry which is preliminary data.</text>
</comment>
<feature type="modified residue" description="N6-(pyridoxal phosphate)lysine" evidence="4">
    <location>
        <position position="178"/>
    </location>
</feature>
<evidence type="ECO:0000256" key="1">
    <source>
        <dbReference type="ARBA" id="ARBA00037999"/>
    </source>
</evidence>
<dbReference type="GO" id="GO:0000271">
    <property type="term" value="P:polysaccharide biosynthetic process"/>
    <property type="evidence" value="ECO:0007669"/>
    <property type="project" value="TreeGrafter"/>
</dbReference>
<gene>
    <name evidence="6" type="primary">pseC</name>
    <name evidence="6" type="ORF">CQA58_00005</name>
</gene>
<dbReference type="AlphaFoldDB" id="A0A3D8J463"/>
<dbReference type="Gene3D" id="3.90.1150.10">
    <property type="entry name" value="Aspartate Aminotransferase, domain 1"/>
    <property type="match status" value="1"/>
</dbReference>
<dbReference type="InterPro" id="IPR015422">
    <property type="entry name" value="PyrdxlP-dep_Trfase_small"/>
</dbReference>
<dbReference type="GO" id="GO:0008483">
    <property type="term" value="F:transaminase activity"/>
    <property type="evidence" value="ECO:0007669"/>
    <property type="project" value="TreeGrafter"/>
</dbReference>
<dbReference type="InterPro" id="IPR015424">
    <property type="entry name" value="PyrdxlP-dep_Trfase"/>
</dbReference>
<dbReference type="PIRSF" id="PIRSF000390">
    <property type="entry name" value="PLP_StrS"/>
    <property type="match status" value="1"/>
</dbReference>
<evidence type="ECO:0000256" key="3">
    <source>
        <dbReference type="PIRSR" id="PIRSR000390-1"/>
    </source>
</evidence>
<dbReference type="NCBIfam" id="TIGR03588">
    <property type="entry name" value="PseC"/>
    <property type="match status" value="1"/>
</dbReference>
<evidence type="ECO:0000313" key="7">
    <source>
        <dbReference type="Proteomes" id="UP000257045"/>
    </source>
</evidence>
<dbReference type="EC" id="2.6.1.92" evidence="2"/>
<protein>
    <recommendedName>
        <fullName evidence="2">UDP-4-amino-4,6-dideoxy-N-acetyl-beta-L-altrosamine transaminase</fullName>
        <ecNumber evidence="2">2.6.1.92</ecNumber>
    </recommendedName>
</protein>
<evidence type="ECO:0000256" key="5">
    <source>
        <dbReference type="RuleBase" id="RU004508"/>
    </source>
</evidence>
<dbReference type="InterPro" id="IPR015421">
    <property type="entry name" value="PyrdxlP-dep_Trfase_major"/>
</dbReference>
<reference evidence="6 7" key="1">
    <citation type="submission" date="2018-04" db="EMBL/GenBank/DDBJ databases">
        <title>Novel Campyloabacter and Helicobacter Species and Strains.</title>
        <authorList>
            <person name="Mannion A.J."/>
            <person name="Shen Z."/>
            <person name="Fox J.G."/>
        </authorList>
    </citation>
    <scope>NUCLEOTIDE SEQUENCE [LARGE SCALE GENOMIC DNA]</scope>
    <source>
        <strain evidence="6 7">MIT 04-9366</strain>
    </source>
</reference>
<feature type="active site" description="Proton acceptor" evidence="3">
    <location>
        <position position="178"/>
    </location>
</feature>
<dbReference type="CDD" id="cd00616">
    <property type="entry name" value="AHBA_syn"/>
    <property type="match status" value="1"/>
</dbReference>
<keyword evidence="4 5" id="KW-0663">Pyridoxal phosphate</keyword>
<comment type="similarity">
    <text evidence="1 5">Belongs to the DegT/DnrJ/EryC1 family.</text>
</comment>
<keyword evidence="7" id="KW-1185">Reference proteome</keyword>
<name>A0A3D8J463_9HELI</name>
<dbReference type="InterPro" id="IPR000653">
    <property type="entry name" value="DegT/StrS_aminotransferase"/>
</dbReference>
<dbReference type="PANTHER" id="PTHR30244">
    <property type="entry name" value="TRANSAMINASE"/>
    <property type="match status" value="1"/>
</dbReference>
<dbReference type="InterPro" id="IPR020026">
    <property type="entry name" value="PseC"/>
</dbReference>
<dbReference type="RefSeq" id="WP_115568661.1">
    <property type="nucleotide sequence ID" value="NZ_NXLV01000001.1"/>
</dbReference>
<accession>A0A3D8J463</accession>
<dbReference type="Gene3D" id="3.40.640.10">
    <property type="entry name" value="Type I PLP-dependent aspartate aminotransferase-like (Major domain)"/>
    <property type="match status" value="1"/>
</dbReference>
<organism evidence="6 7">
    <name type="scientific">Helicobacter brantae</name>
    <dbReference type="NCBI Taxonomy" id="375927"/>
    <lineage>
        <taxon>Bacteria</taxon>
        <taxon>Pseudomonadati</taxon>
        <taxon>Campylobacterota</taxon>
        <taxon>Epsilonproteobacteria</taxon>
        <taxon>Campylobacterales</taxon>
        <taxon>Helicobacteraceae</taxon>
        <taxon>Helicobacter</taxon>
    </lineage>
</organism>
<dbReference type="PANTHER" id="PTHR30244:SF34">
    <property type="entry name" value="DTDP-4-AMINO-4,6-DIDEOXYGALACTOSE TRANSAMINASE"/>
    <property type="match status" value="1"/>
</dbReference>
<dbReference type="OrthoDB" id="5342089at2"/>
<dbReference type="EMBL" id="NXLV01000001">
    <property type="protein sequence ID" value="RDU72030.1"/>
    <property type="molecule type" value="Genomic_DNA"/>
</dbReference>
<dbReference type="Pfam" id="PF01041">
    <property type="entry name" value="DegT_DnrJ_EryC1"/>
    <property type="match status" value="1"/>
</dbReference>
<dbReference type="SUPFAM" id="SSF53383">
    <property type="entry name" value="PLP-dependent transferases"/>
    <property type="match status" value="1"/>
</dbReference>
<proteinExistence type="inferred from homology"/>
<evidence type="ECO:0000313" key="6">
    <source>
        <dbReference type="EMBL" id="RDU72030.1"/>
    </source>
</evidence>
<evidence type="ECO:0000256" key="4">
    <source>
        <dbReference type="PIRSR" id="PIRSR000390-2"/>
    </source>
</evidence>
<sequence>MNPYSTQFIQDDDIASVINALQSPTLTQGEQTELFERELAEYLGVKYVLVFNSATSALYCSYKAHALKDSEVITTPISFVATCNMLLENGAKPIFCDIKSDGNINEDKISSLITPRTRAIVSVDYAGKSVEVDTLRQIAHKHNLAFISDSSHSFGGEYKGEKIGTLADSTIFSFHALKPITTAEGGALATNDEEIYNQAKLIRSHGVVKKTLWNTEVQSSGFNFRLSDIASALGRSQLKKIDTFIAQREKIAQFYNEVFEGNPYFDTLSIPSYIKSTRHLYPILLSQSLWCSKEDIFTELQNAGLGVQVHYKPIHLYSLYSPHTPLYNAENFYKAELSIPCHQKMSLEDAKNTSQIILDILSKYKGCKR</sequence>
<dbReference type="Proteomes" id="UP000257045">
    <property type="component" value="Unassembled WGS sequence"/>
</dbReference>